<dbReference type="SUPFAM" id="SSF56601">
    <property type="entry name" value="beta-lactamase/transpeptidase-like"/>
    <property type="match status" value="1"/>
</dbReference>
<evidence type="ECO:0000256" key="14">
    <source>
        <dbReference type="SAM" id="MobiDB-lite"/>
    </source>
</evidence>
<evidence type="ECO:0000256" key="11">
    <source>
        <dbReference type="ARBA" id="ARBA00023316"/>
    </source>
</evidence>
<comment type="catalytic activity">
    <reaction evidence="13">
        <text>[GlcNAc-(1-&gt;4)-Mur2Ac(oyl-L-Ala-gamma-D-Glu-L-Lys-D-Ala-D-Ala)](n)-di-trans,octa-cis-undecaprenyl diphosphate + beta-D-GlcNAc-(1-&gt;4)-Mur2Ac(oyl-L-Ala-gamma-D-Glu-L-Lys-D-Ala-D-Ala)-di-trans,octa-cis-undecaprenyl diphosphate = [GlcNAc-(1-&gt;4)-Mur2Ac(oyl-L-Ala-gamma-D-Glu-L-Lys-D-Ala-D-Ala)](n+1)-di-trans,octa-cis-undecaprenyl diphosphate + di-trans,octa-cis-undecaprenyl diphosphate + H(+)</text>
        <dbReference type="Rhea" id="RHEA:23708"/>
        <dbReference type="Rhea" id="RHEA-COMP:9602"/>
        <dbReference type="Rhea" id="RHEA-COMP:9603"/>
        <dbReference type="ChEBI" id="CHEBI:15378"/>
        <dbReference type="ChEBI" id="CHEBI:58405"/>
        <dbReference type="ChEBI" id="CHEBI:60033"/>
        <dbReference type="ChEBI" id="CHEBI:78435"/>
        <dbReference type="EC" id="2.4.99.28"/>
    </reaction>
</comment>
<dbReference type="OrthoDB" id="9766909at2"/>
<evidence type="ECO:0000256" key="5">
    <source>
        <dbReference type="ARBA" id="ARBA00022676"/>
    </source>
</evidence>
<keyword evidence="8" id="KW-0133">Cell shape</keyword>
<comment type="catalytic activity">
    <reaction evidence="12">
        <text>Preferential cleavage: (Ac)2-L-Lys-D-Ala-|-D-Ala. Also transpeptidation of peptidyl-alanyl moieties that are N-acyl substituents of D-alanine.</text>
        <dbReference type="EC" id="3.4.16.4"/>
    </reaction>
</comment>
<evidence type="ECO:0000256" key="7">
    <source>
        <dbReference type="ARBA" id="ARBA00022801"/>
    </source>
</evidence>
<evidence type="ECO:0000259" key="17">
    <source>
        <dbReference type="Pfam" id="PF00912"/>
    </source>
</evidence>
<dbReference type="Gene3D" id="3.40.710.10">
    <property type="entry name" value="DD-peptidase/beta-lactamase superfamily"/>
    <property type="match status" value="1"/>
</dbReference>
<dbReference type="Pfam" id="PF00912">
    <property type="entry name" value="Transgly"/>
    <property type="match status" value="1"/>
</dbReference>
<dbReference type="InterPro" id="IPR050396">
    <property type="entry name" value="Glycosyltr_51/Transpeptidase"/>
</dbReference>
<organism evidence="18 19">
    <name type="scientific">Arachnia propionica</name>
    <dbReference type="NCBI Taxonomy" id="1750"/>
    <lineage>
        <taxon>Bacteria</taxon>
        <taxon>Bacillati</taxon>
        <taxon>Actinomycetota</taxon>
        <taxon>Actinomycetes</taxon>
        <taxon>Propionibacteriales</taxon>
        <taxon>Propionibacteriaceae</taxon>
        <taxon>Arachnia</taxon>
    </lineage>
</organism>
<comment type="similarity">
    <text evidence="2">In the N-terminal section; belongs to the glycosyltransferase 51 family.</text>
</comment>
<dbReference type="PANTHER" id="PTHR32282:SF34">
    <property type="entry name" value="PENICILLIN-BINDING PROTEIN 1A"/>
    <property type="match status" value="1"/>
</dbReference>
<dbReference type="AlphaFoldDB" id="A0A3P1WUD9"/>
<dbReference type="FunFam" id="1.10.3810.10:FF:000001">
    <property type="entry name" value="Penicillin-binding protein 1A"/>
    <property type="match status" value="1"/>
</dbReference>
<feature type="region of interest" description="Disordered" evidence="14">
    <location>
        <begin position="640"/>
        <end position="759"/>
    </location>
</feature>
<keyword evidence="3" id="KW-0121">Carboxypeptidase</keyword>
<dbReference type="InterPro" id="IPR012338">
    <property type="entry name" value="Beta-lactam/transpept-like"/>
</dbReference>
<dbReference type="GO" id="GO:0008658">
    <property type="term" value="F:penicillin binding"/>
    <property type="evidence" value="ECO:0007669"/>
    <property type="project" value="InterPro"/>
</dbReference>
<dbReference type="GO" id="GO:0008360">
    <property type="term" value="P:regulation of cell shape"/>
    <property type="evidence" value="ECO:0007669"/>
    <property type="project" value="UniProtKB-KW"/>
</dbReference>
<dbReference type="RefSeq" id="WP_125228061.1">
    <property type="nucleotide sequence ID" value="NZ_RQYT01000017.1"/>
</dbReference>
<evidence type="ECO:0000256" key="10">
    <source>
        <dbReference type="ARBA" id="ARBA00023268"/>
    </source>
</evidence>
<dbReference type="SUPFAM" id="SSF53955">
    <property type="entry name" value="Lysozyme-like"/>
    <property type="match status" value="1"/>
</dbReference>
<dbReference type="GO" id="GO:0009002">
    <property type="term" value="F:serine-type D-Ala-D-Ala carboxypeptidase activity"/>
    <property type="evidence" value="ECO:0007669"/>
    <property type="project" value="UniProtKB-EC"/>
</dbReference>
<accession>A0A3P1WUD9</accession>
<keyword evidence="5" id="KW-0328">Glycosyltransferase</keyword>
<protein>
    <submittedName>
        <fullName evidence="18">Penicillin-binding protein</fullName>
    </submittedName>
</protein>
<keyword evidence="10" id="KW-0511">Multifunctional enzyme</keyword>
<feature type="compositionally biased region" description="Acidic residues" evidence="14">
    <location>
        <begin position="742"/>
        <end position="752"/>
    </location>
</feature>
<evidence type="ECO:0000313" key="19">
    <source>
        <dbReference type="Proteomes" id="UP000280935"/>
    </source>
</evidence>
<keyword evidence="9" id="KW-0573">Peptidoglycan synthesis</keyword>
<keyword evidence="4" id="KW-0645">Protease</keyword>
<dbReference type="InterPro" id="IPR023346">
    <property type="entry name" value="Lysozyme-like_dom_sf"/>
</dbReference>
<keyword evidence="7" id="KW-0378">Hydrolase</keyword>
<feature type="transmembrane region" description="Helical" evidence="15">
    <location>
        <begin position="20"/>
        <end position="46"/>
    </location>
</feature>
<dbReference type="Gene3D" id="1.10.3810.10">
    <property type="entry name" value="Biosynthetic peptidoglycan transglycosylase-like"/>
    <property type="match status" value="1"/>
</dbReference>
<evidence type="ECO:0000313" key="18">
    <source>
        <dbReference type="EMBL" id="RRD49417.1"/>
    </source>
</evidence>
<reference evidence="18 19" key="1">
    <citation type="submission" date="2018-11" db="EMBL/GenBank/DDBJ databases">
        <title>Genomes From Bacteria Associated with the Canine Oral Cavity: a Test Case for Automated Genome-Based Taxonomic Assignment.</title>
        <authorList>
            <person name="Coil D.A."/>
            <person name="Jospin G."/>
            <person name="Darling A.E."/>
            <person name="Wallis C."/>
            <person name="Davis I.J."/>
            <person name="Harris S."/>
            <person name="Eisen J.A."/>
            <person name="Holcombe L.J."/>
            <person name="O'Flynn C."/>
        </authorList>
    </citation>
    <scope>NUCLEOTIDE SEQUENCE [LARGE SCALE GENOMIC DNA]</scope>
    <source>
        <strain evidence="18 19">OH2822_COT-296</strain>
    </source>
</reference>
<dbReference type="InterPro" id="IPR001264">
    <property type="entry name" value="Glyco_trans_51"/>
</dbReference>
<dbReference type="EMBL" id="RQYT01000017">
    <property type="protein sequence ID" value="RRD49417.1"/>
    <property type="molecule type" value="Genomic_DNA"/>
</dbReference>
<dbReference type="GO" id="GO:0008955">
    <property type="term" value="F:peptidoglycan glycosyltransferase activity"/>
    <property type="evidence" value="ECO:0007669"/>
    <property type="project" value="UniProtKB-EC"/>
</dbReference>
<dbReference type="PANTHER" id="PTHR32282">
    <property type="entry name" value="BINDING PROTEIN TRANSPEPTIDASE, PUTATIVE-RELATED"/>
    <property type="match status" value="1"/>
</dbReference>
<feature type="compositionally biased region" description="Pro residues" evidence="14">
    <location>
        <begin position="700"/>
        <end position="711"/>
    </location>
</feature>
<proteinExistence type="inferred from homology"/>
<evidence type="ECO:0000256" key="12">
    <source>
        <dbReference type="ARBA" id="ARBA00034000"/>
    </source>
</evidence>
<feature type="compositionally biased region" description="Low complexity" evidence="14">
    <location>
        <begin position="712"/>
        <end position="722"/>
    </location>
</feature>
<dbReference type="GO" id="GO:0009252">
    <property type="term" value="P:peptidoglycan biosynthetic process"/>
    <property type="evidence" value="ECO:0007669"/>
    <property type="project" value="UniProtKB-KW"/>
</dbReference>
<keyword evidence="15" id="KW-1133">Transmembrane helix</keyword>
<dbReference type="Proteomes" id="UP000280935">
    <property type="component" value="Unassembled WGS sequence"/>
</dbReference>
<keyword evidence="11" id="KW-0961">Cell wall biogenesis/degradation</keyword>
<name>A0A3P1WUD9_9ACTN</name>
<evidence type="ECO:0000256" key="8">
    <source>
        <dbReference type="ARBA" id="ARBA00022960"/>
    </source>
</evidence>
<gene>
    <name evidence="18" type="ORF">EII35_08615</name>
</gene>
<feature type="domain" description="Glycosyl transferase family 51" evidence="17">
    <location>
        <begin position="75"/>
        <end position="247"/>
    </location>
</feature>
<evidence type="ECO:0000256" key="6">
    <source>
        <dbReference type="ARBA" id="ARBA00022679"/>
    </source>
</evidence>
<feature type="compositionally biased region" description="Low complexity" evidence="14">
    <location>
        <begin position="675"/>
        <end position="699"/>
    </location>
</feature>
<evidence type="ECO:0000256" key="13">
    <source>
        <dbReference type="ARBA" id="ARBA00049902"/>
    </source>
</evidence>
<keyword evidence="6" id="KW-0808">Transferase</keyword>
<evidence type="ECO:0000256" key="9">
    <source>
        <dbReference type="ARBA" id="ARBA00022984"/>
    </source>
</evidence>
<dbReference type="GO" id="GO:0071555">
    <property type="term" value="P:cell wall organization"/>
    <property type="evidence" value="ECO:0007669"/>
    <property type="project" value="UniProtKB-KW"/>
</dbReference>
<dbReference type="GO" id="GO:0030288">
    <property type="term" value="C:outer membrane-bounded periplasmic space"/>
    <property type="evidence" value="ECO:0007669"/>
    <property type="project" value="TreeGrafter"/>
</dbReference>
<evidence type="ECO:0000256" key="15">
    <source>
        <dbReference type="SAM" id="Phobius"/>
    </source>
</evidence>
<dbReference type="Pfam" id="PF00905">
    <property type="entry name" value="Transpeptidase"/>
    <property type="match status" value="1"/>
</dbReference>
<evidence type="ECO:0000256" key="4">
    <source>
        <dbReference type="ARBA" id="ARBA00022670"/>
    </source>
</evidence>
<evidence type="ECO:0000256" key="1">
    <source>
        <dbReference type="ARBA" id="ARBA00007090"/>
    </source>
</evidence>
<evidence type="ECO:0000256" key="2">
    <source>
        <dbReference type="ARBA" id="ARBA00007739"/>
    </source>
</evidence>
<evidence type="ECO:0000256" key="3">
    <source>
        <dbReference type="ARBA" id="ARBA00022645"/>
    </source>
</evidence>
<comment type="similarity">
    <text evidence="1">In the C-terminal section; belongs to the transpeptidase family.</text>
</comment>
<sequence>MSEQKKPKARRGKPRARRILGRIALGFLALFVLIGLTGVGTFFYLYATTKLPDPNSDFTTNTTFIYYRDGESQLGSLAVQNRVTLDYAEMPQVMKDAVVAAENSSFFTDPGFSISGMARGMWNILRGGEVQGGSTITQQYIKILYLTSERSAQRKVRELILAIKMGREVPKEKILEGYLNTIYFGRGAYGIEAAARSFFLKSAAELSLSEAAALAAILNNPAGFNPSGGEKHRERLLGRYQYVLGQMLAEGYITQADHDAVHGALPEFPEVPKSDRYGGPKGFLVSQIEAELESLGFAEEQVQGGGLKIVTTLDKTMQDHAVATAQQYTEQAAADAKTPQDPAQLHVALASVDTATGGVLAMYGGPDYVENSRNWATTPRPAASTFKTFAAIAGLRNGYTLDSILKGDTFTPRGDPVPIRNEFSHQYGDVTLRRSIAESINTAFVDMTQEMDNGPQEVVKAANDAGAPEGPGWDLNNRIALGAAEVSPLNMANAYATLADSGRYKPTHFVTKVTDRHGNVLYEAKHEPAQNIDANVAAHVTDALTSVVSEGTGKKASALDRPVAGKTGTNGVDDTITSAWFVGYTKQISTAVMYVAGDSGNEDLEPYKRPQDQTFFGSSYPLMTWVDYMTTASEGMEKLDFDTPERLKGQSASPTATAEPSIVETTEEPSETETEAPVASAEQTEPQPAPPTTAQATASAPPPDEPRPSPTSKPTRSAAPTAEPSSPVEPRPTPTPSQEQPEPPDEEQDGGDDPAPGNR</sequence>
<comment type="caution">
    <text evidence="18">The sequence shown here is derived from an EMBL/GenBank/DDBJ whole genome shotgun (WGS) entry which is preliminary data.</text>
</comment>
<evidence type="ECO:0000259" key="16">
    <source>
        <dbReference type="Pfam" id="PF00905"/>
    </source>
</evidence>
<keyword evidence="15" id="KW-0812">Transmembrane</keyword>
<feature type="domain" description="Penicillin-binding protein transpeptidase" evidence="16">
    <location>
        <begin position="352"/>
        <end position="596"/>
    </location>
</feature>
<dbReference type="InterPro" id="IPR036950">
    <property type="entry name" value="PBP_transglycosylase"/>
</dbReference>
<dbReference type="InterPro" id="IPR001460">
    <property type="entry name" value="PCN-bd_Tpept"/>
</dbReference>
<keyword evidence="15" id="KW-0472">Membrane</keyword>
<feature type="compositionally biased region" description="Acidic residues" evidence="14">
    <location>
        <begin position="665"/>
        <end position="674"/>
    </location>
</feature>
<dbReference type="GO" id="GO:0006508">
    <property type="term" value="P:proteolysis"/>
    <property type="evidence" value="ECO:0007669"/>
    <property type="project" value="UniProtKB-KW"/>
</dbReference>